<dbReference type="Pfam" id="PF00400">
    <property type="entry name" value="WD40"/>
    <property type="match status" value="1"/>
</dbReference>
<feature type="region of interest" description="Disordered" evidence="4">
    <location>
        <begin position="428"/>
        <end position="462"/>
    </location>
</feature>
<dbReference type="OrthoDB" id="4869960at2759"/>
<reference evidence="6" key="2">
    <citation type="submission" date="2017-02" db="EMBL/GenBank/DDBJ databases">
        <title>Sunflower complete genome.</title>
        <authorList>
            <person name="Langlade N."/>
            <person name="Munos S."/>
        </authorList>
    </citation>
    <scope>NUCLEOTIDE SEQUENCE [LARGE SCALE GENOMIC DNA]</scope>
    <source>
        <tissue evidence="6">Leaves</tissue>
    </source>
</reference>
<dbReference type="STRING" id="4232.A0A251SRF4"/>
<feature type="repeat" description="WD" evidence="3">
    <location>
        <begin position="54"/>
        <end position="95"/>
    </location>
</feature>
<sequence>MKTSTLHNNNKSCSQHQILEVFSRELGLNTPRIFHHRFSASEGVVSRIGLAGKLIGHQGCVNTVEFNRSGDRLVSGSDDRRVVLWNVASRCLVLSYDSGHADNVLQARIIPFSDERSIVTSAADGQVRLGQVVDNGKVQTKRLGKHNGRVHKLAVEPGSPYIFYSCGEDGLVQQFDLRSDSSTKLFCCSTFTGNIHRHSSPNRLNSITIDPRDPNYFSLGGSDEYARVYDIRKLHLGAPVETFCPKHLIKTRDIHITGISYSNTSELLVSYTNEHIYLFQKNMGLGPYPVAASLEHVDSLDEPQMYSGRSNSLTVKGVSFFGPGCEYVMSGSDCGRIFIWKKKDGRVIRVMEGDKRIVNQVEPHPNIPVLASTGLEKNIKLWAPLSDNIHPLPRDLHKIMESNRRAGENHSGVAHTRDGVTHVLRLQRRQGRAYVERSHDRDDAARDEEDESDGNPSECNIV</sequence>
<dbReference type="PANTHER" id="PTHR15574">
    <property type="entry name" value="WD REPEAT DOMAIN-CONTAINING FAMILY"/>
    <property type="match status" value="1"/>
</dbReference>
<dbReference type="OMA" id="FASGHKN"/>
<dbReference type="InterPro" id="IPR036322">
    <property type="entry name" value="WD40_repeat_dom_sf"/>
</dbReference>
<dbReference type="PROSITE" id="PS50082">
    <property type="entry name" value="WD_REPEATS_2"/>
    <property type="match status" value="1"/>
</dbReference>
<keyword evidence="7" id="KW-1185">Reference proteome</keyword>
<dbReference type="PROSITE" id="PS50294">
    <property type="entry name" value="WD_REPEATS_REGION"/>
    <property type="match status" value="1"/>
</dbReference>
<dbReference type="SMART" id="SM00320">
    <property type="entry name" value="WD40"/>
    <property type="match status" value="6"/>
</dbReference>
<dbReference type="InterPro" id="IPR045151">
    <property type="entry name" value="DCAF8"/>
</dbReference>
<keyword evidence="1 3" id="KW-0853">WD repeat</keyword>
<reference evidence="5" key="3">
    <citation type="submission" date="2020-06" db="EMBL/GenBank/DDBJ databases">
        <title>Helianthus annuus Genome sequencing and assembly Release 2.</title>
        <authorList>
            <person name="Gouzy J."/>
            <person name="Langlade N."/>
            <person name="Munos S."/>
        </authorList>
    </citation>
    <scope>NUCLEOTIDE SEQUENCE</scope>
    <source>
        <tissue evidence="5">Leaves</tissue>
    </source>
</reference>
<evidence type="ECO:0000256" key="3">
    <source>
        <dbReference type="PROSITE-ProRule" id="PRU00221"/>
    </source>
</evidence>
<dbReference type="EMBL" id="MNCJ02000328">
    <property type="protein sequence ID" value="KAF5773287.1"/>
    <property type="molecule type" value="Genomic_DNA"/>
</dbReference>
<reference evidence="5 7" key="1">
    <citation type="journal article" date="2017" name="Nature">
        <title>The sunflower genome provides insights into oil metabolism, flowering and Asterid evolution.</title>
        <authorList>
            <person name="Badouin H."/>
            <person name="Gouzy J."/>
            <person name="Grassa C.J."/>
            <person name="Murat F."/>
            <person name="Staton S.E."/>
            <person name="Cottret L."/>
            <person name="Lelandais-Briere C."/>
            <person name="Owens G.L."/>
            <person name="Carrere S."/>
            <person name="Mayjonade B."/>
            <person name="Legrand L."/>
            <person name="Gill N."/>
            <person name="Kane N.C."/>
            <person name="Bowers J.E."/>
            <person name="Hubner S."/>
            <person name="Bellec A."/>
            <person name="Berard A."/>
            <person name="Berges H."/>
            <person name="Blanchet N."/>
            <person name="Boniface M.C."/>
            <person name="Brunel D."/>
            <person name="Catrice O."/>
            <person name="Chaidir N."/>
            <person name="Claudel C."/>
            <person name="Donnadieu C."/>
            <person name="Faraut T."/>
            <person name="Fievet G."/>
            <person name="Helmstetter N."/>
            <person name="King M."/>
            <person name="Knapp S.J."/>
            <person name="Lai Z."/>
            <person name="Le Paslier M.C."/>
            <person name="Lippi Y."/>
            <person name="Lorenzon L."/>
            <person name="Mandel J.R."/>
            <person name="Marage G."/>
            <person name="Marchand G."/>
            <person name="Marquand E."/>
            <person name="Bret-Mestries E."/>
            <person name="Morien E."/>
            <person name="Nambeesan S."/>
            <person name="Nguyen T."/>
            <person name="Pegot-Espagnet P."/>
            <person name="Pouilly N."/>
            <person name="Raftis F."/>
            <person name="Sallet E."/>
            <person name="Schiex T."/>
            <person name="Thomas J."/>
            <person name="Vandecasteele C."/>
            <person name="Vares D."/>
            <person name="Vear F."/>
            <person name="Vautrin S."/>
            <person name="Crespi M."/>
            <person name="Mangin B."/>
            <person name="Burke J.M."/>
            <person name="Salse J."/>
            <person name="Munos S."/>
            <person name="Vincourt P."/>
            <person name="Rieseberg L.H."/>
            <person name="Langlade N.B."/>
        </authorList>
    </citation>
    <scope>NUCLEOTIDE SEQUENCE [LARGE SCALE GENOMIC DNA]</scope>
    <source>
        <strain evidence="7">cv. SF193</strain>
        <tissue evidence="5">Leaves</tissue>
    </source>
</reference>
<keyword evidence="2" id="KW-0677">Repeat</keyword>
<dbReference type="PANTHER" id="PTHR15574:SF65">
    <property type="entry name" value="TRANSDUCIN_WD40 REPEAT-LIKE SUPERFAMILY PROTEIN"/>
    <property type="match status" value="1"/>
</dbReference>
<evidence type="ECO:0000256" key="2">
    <source>
        <dbReference type="ARBA" id="ARBA00022737"/>
    </source>
</evidence>
<dbReference type="Gramene" id="mRNA:HanXRQr2_Chr13g0586981">
    <property type="protein sequence ID" value="mRNA:HanXRQr2_Chr13g0586981"/>
    <property type="gene ID" value="HanXRQr2_Chr13g0586981"/>
</dbReference>
<name>A0A251SRF4_HELAN</name>
<dbReference type="GO" id="GO:0005737">
    <property type="term" value="C:cytoplasm"/>
    <property type="evidence" value="ECO:0000318"/>
    <property type="project" value="GO_Central"/>
</dbReference>
<dbReference type="InterPro" id="IPR015943">
    <property type="entry name" value="WD40/YVTN_repeat-like_dom_sf"/>
</dbReference>
<dbReference type="Proteomes" id="UP000215914">
    <property type="component" value="Chromosome 13"/>
</dbReference>
<evidence type="ECO:0000313" key="7">
    <source>
        <dbReference type="Proteomes" id="UP000215914"/>
    </source>
</evidence>
<dbReference type="AlphaFoldDB" id="A0A251SRF4"/>
<dbReference type="PROSITE" id="PS00678">
    <property type="entry name" value="WD_REPEATS_1"/>
    <property type="match status" value="1"/>
</dbReference>
<evidence type="ECO:0000313" key="6">
    <source>
        <dbReference type="EMBL" id="OTG01430.1"/>
    </source>
</evidence>
<dbReference type="InParanoid" id="A0A251SRF4"/>
<organism evidence="6 7">
    <name type="scientific">Helianthus annuus</name>
    <name type="common">Common sunflower</name>
    <dbReference type="NCBI Taxonomy" id="4232"/>
    <lineage>
        <taxon>Eukaryota</taxon>
        <taxon>Viridiplantae</taxon>
        <taxon>Streptophyta</taxon>
        <taxon>Embryophyta</taxon>
        <taxon>Tracheophyta</taxon>
        <taxon>Spermatophyta</taxon>
        <taxon>Magnoliopsida</taxon>
        <taxon>eudicotyledons</taxon>
        <taxon>Gunneridae</taxon>
        <taxon>Pentapetalae</taxon>
        <taxon>asterids</taxon>
        <taxon>campanulids</taxon>
        <taxon>Asterales</taxon>
        <taxon>Asteraceae</taxon>
        <taxon>Asteroideae</taxon>
        <taxon>Heliantheae alliance</taxon>
        <taxon>Heliantheae</taxon>
        <taxon>Helianthus</taxon>
    </lineage>
</organism>
<evidence type="ECO:0000256" key="1">
    <source>
        <dbReference type="ARBA" id="ARBA00022574"/>
    </source>
</evidence>
<dbReference type="EMBL" id="CM007902">
    <property type="protein sequence ID" value="OTG01430.1"/>
    <property type="molecule type" value="Genomic_DNA"/>
</dbReference>
<feature type="compositionally biased region" description="Basic and acidic residues" evidence="4">
    <location>
        <begin position="434"/>
        <end position="444"/>
    </location>
</feature>
<evidence type="ECO:0000256" key="4">
    <source>
        <dbReference type="SAM" id="MobiDB-lite"/>
    </source>
</evidence>
<dbReference type="GO" id="GO:0080008">
    <property type="term" value="C:Cul4-RING E3 ubiquitin ligase complex"/>
    <property type="evidence" value="ECO:0000318"/>
    <property type="project" value="GO_Central"/>
</dbReference>
<accession>A0A251SRF4</accession>
<gene>
    <name evidence="6" type="ORF">HannXRQ_Chr13g0402011</name>
    <name evidence="5" type="ORF">HanXRQr2_Chr13g0586981</name>
</gene>
<dbReference type="InterPro" id="IPR001680">
    <property type="entry name" value="WD40_rpt"/>
</dbReference>
<protein>
    <submittedName>
        <fullName evidence="6">Putative WD40/YVTN repeat-like-containing domain-containing protein</fullName>
    </submittedName>
    <submittedName>
        <fullName evidence="5">Transcription factor WD40-like family</fullName>
    </submittedName>
</protein>
<proteinExistence type="predicted"/>
<dbReference type="SUPFAM" id="SSF50978">
    <property type="entry name" value="WD40 repeat-like"/>
    <property type="match status" value="1"/>
</dbReference>
<dbReference type="InterPro" id="IPR019775">
    <property type="entry name" value="WD40_repeat_CS"/>
</dbReference>
<dbReference type="FunCoup" id="A0A251SRF4">
    <property type="interactions" value="2514"/>
</dbReference>
<evidence type="ECO:0000313" key="5">
    <source>
        <dbReference type="EMBL" id="KAF5773287.1"/>
    </source>
</evidence>
<dbReference type="Gene3D" id="2.130.10.10">
    <property type="entry name" value="YVTN repeat-like/Quinoprotein amine dehydrogenase"/>
    <property type="match status" value="1"/>
</dbReference>